<dbReference type="GO" id="GO:0016301">
    <property type="term" value="F:kinase activity"/>
    <property type="evidence" value="ECO:0007669"/>
    <property type="project" value="UniProtKB-KW"/>
</dbReference>
<reference evidence="1 3" key="1">
    <citation type="journal article" date="2014" name="BMC Genomics">
        <title>Genome sequence of Anopheles sinensis provides insight into genetics basis of mosquito competence for malaria parasites.</title>
        <authorList>
            <person name="Zhou D."/>
            <person name="Zhang D."/>
            <person name="Ding G."/>
            <person name="Shi L."/>
            <person name="Hou Q."/>
            <person name="Ye Y."/>
            <person name="Xu Y."/>
            <person name="Zhou H."/>
            <person name="Xiong C."/>
            <person name="Li S."/>
            <person name="Yu J."/>
            <person name="Hong S."/>
            <person name="Yu X."/>
            <person name="Zou P."/>
            <person name="Chen C."/>
            <person name="Chang X."/>
            <person name="Wang W."/>
            <person name="Lv Y."/>
            <person name="Sun Y."/>
            <person name="Ma L."/>
            <person name="Shen B."/>
            <person name="Zhu C."/>
        </authorList>
    </citation>
    <scope>NUCLEOTIDE SEQUENCE [LARGE SCALE GENOMIC DNA]</scope>
</reference>
<proteinExistence type="predicted"/>
<keyword evidence="1" id="KW-0418">Kinase</keyword>
<name>A0A084WLX8_ANOSI</name>
<organism evidence="1">
    <name type="scientific">Anopheles sinensis</name>
    <name type="common">Mosquito</name>
    <dbReference type="NCBI Taxonomy" id="74873"/>
    <lineage>
        <taxon>Eukaryota</taxon>
        <taxon>Metazoa</taxon>
        <taxon>Ecdysozoa</taxon>
        <taxon>Arthropoda</taxon>
        <taxon>Hexapoda</taxon>
        <taxon>Insecta</taxon>
        <taxon>Pterygota</taxon>
        <taxon>Neoptera</taxon>
        <taxon>Endopterygota</taxon>
        <taxon>Diptera</taxon>
        <taxon>Nematocera</taxon>
        <taxon>Culicoidea</taxon>
        <taxon>Culicidae</taxon>
        <taxon>Anophelinae</taxon>
        <taxon>Anopheles</taxon>
    </lineage>
</organism>
<keyword evidence="3" id="KW-1185">Reference proteome</keyword>
<sequence length="105" mass="12243">MKATRCRVCRPRAHPEASRQDGWHFREAVQIGMSVVYVLLERCRVPPLCAKSDRPVGRPRRILSFNIYGGFRAPGRLRMMPSVHSGEHRYDSWIKFVFQINFPVC</sequence>
<dbReference type="VEuPathDB" id="VectorBase:ASIC019488"/>
<dbReference type="EMBL" id="KE525351">
    <property type="protein sequence ID" value="KFB51222.1"/>
    <property type="molecule type" value="Genomic_DNA"/>
</dbReference>
<dbReference type="AlphaFoldDB" id="A0A084WLX8"/>
<evidence type="ECO:0000313" key="1">
    <source>
        <dbReference type="EMBL" id="KFB51222.1"/>
    </source>
</evidence>
<evidence type="ECO:0000313" key="3">
    <source>
        <dbReference type="Proteomes" id="UP000030765"/>
    </source>
</evidence>
<dbReference type="EMBL" id="ATLV01024320">
    <property type="status" value="NOT_ANNOTATED_CDS"/>
    <property type="molecule type" value="Genomic_DNA"/>
</dbReference>
<keyword evidence="1" id="KW-0808">Transferase</keyword>
<reference evidence="2" key="2">
    <citation type="submission" date="2020-05" db="UniProtKB">
        <authorList>
            <consortium name="EnsemblMetazoa"/>
        </authorList>
    </citation>
    <scope>IDENTIFICATION</scope>
</reference>
<gene>
    <name evidence="1" type="ORF">ZHAS_00019488</name>
</gene>
<protein>
    <submittedName>
        <fullName evidence="1 2">Myristoylated alanine-rich C-kinase substrate-like protein</fullName>
    </submittedName>
</protein>
<dbReference type="EnsemblMetazoa" id="ASIC019488-RA">
    <property type="protein sequence ID" value="ASIC019488-PA"/>
    <property type="gene ID" value="ASIC019488"/>
</dbReference>
<evidence type="ECO:0000313" key="2">
    <source>
        <dbReference type="EnsemblMetazoa" id="ASIC019488-PA"/>
    </source>
</evidence>
<accession>A0A084WLX8</accession>
<dbReference type="Proteomes" id="UP000030765">
    <property type="component" value="Unassembled WGS sequence"/>
</dbReference>